<protein>
    <submittedName>
        <fullName evidence="1">Uncharacterized protein</fullName>
    </submittedName>
</protein>
<dbReference type="Proteomes" id="UP001162992">
    <property type="component" value="Chromosome 6"/>
</dbReference>
<accession>A0ACC2DG22</accession>
<sequence>MSELRFGKSKSMQFPRVGHVKSGLSSHVPETAEFHTREVVEKLLQKDGISLSSSNQALSKSSSNLALSHKLLGDNKHMLSESQCSEGHKTAADATNHNSLTKEVVHVAAETYLLTRLTIILLGYLGLGYRWITKCIALLFYAAFLMPGFIQIGWYYFFSKSVHRSLIYGDQPRNRLDLYLPQKLNKPKPAVAFVTGGAWIIGYKAWGALLAQELAEEDVIVACIDYRNFPQGTVTDMVADVASGLSFFCKNIVEYGADPSRLYLAGQSAGAHLAACALVEQVRKEMFGGKDNIAWCASQFRAYFGISGGYNLPDLVNHFHTQGLYRSIFLSIMEGEESLLRYSPELVVRNTNLKIDSSMLPHVFLLHGTSDYSIPFDASVTFADALQSIHAKATLKLYPGKTHTDLFLQDPMRGGKDELLRDILAVINEGDEEAEAKYATAPPRRRLVPEFLLQLARKVSPF</sequence>
<proteinExistence type="predicted"/>
<comment type="caution">
    <text evidence="1">The sequence shown here is derived from an EMBL/GenBank/DDBJ whole genome shotgun (WGS) entry which is preliminary data.</text>
</comment>
<evidence type="ECO:0000313" key="1">
    <source>
        <dbReference type="EMBL" id="KAJ7553120.1"/>
    </source>
</evidence>
<dbReference type="EMBL" id="CM055097">
    <property type="protein sequence ID" value="KAJ7553120.1"/>
    <property type="molecule type" value="Genomic_DNA"/>
</dbReference>
<gene>
    <name evidence="1" type="ORF">O6H91_06G084900</name>
</gene>
<organism evidence="1 2">
    <name type="scientific">Diphasiastrum complanatum</name>
    <name type="common">Issler's clubmoss</name>
    <name type="synonym">Lycopodium complanatum</name>
    <dbReference type="NCBI Taxonomy" id="34168"/>
    <lineage>
        <taxon>Eukaryota</taxon>
        <taxon>Viridiplantae</taxon>
        <taxon>Streptophyta</taxon>
        <taxon>Embryophyta</taxon>
        <taxon>Tracheophyta</taxon>
        <taxon>Lycopodiopsida</taxon>
        <taxon>Lycopodiales</taxon>
        <taxon>Lycopodiaceae</taxon>
        <taxon>Lycopodioideae</taxon>
        <taxon>Diphasiastrum</taxon>
    </lineage>
</organism>
<keyword evidence="2" id="KW-1185">Reference proteome</keyword>
<name>A0ACC2DG22_DIPCM</name>
<reference evidence="2" key="1">
    <citation type="journal article" date="2024" name="Proc. Natl. Acad. Sci. U.S.A.">
        <title>Extraordinary preservation of gene collinearity over three hundred million years revealed in homosporous lycophytes.</title>
        <authorList>
            <person name="Li C."/>
            <person name="Wickell D."/>
            <person name="Kuo L.Y."/>
            <person name="Chen X."/>
            <person name="Nie B."/>
            <person name="Liao X."/>
            <person name="Peng D."/>
            <person name="Ji J."/>
            <person name="Jenkins J."/>
            <person name="Williams M."/>
            <person name="Shu S."/>
            <person name="Plott C."/>
            <person name="Barry K."/>
            <person name="Rajasekar S."/>
            <person name="Grimwood J."/>
            <person name="Han X."/>
            <person name="Sun S."/>
            <person name="Hou Z."/>
            <person name="He W."/>
            <person name="Dai G."/>
            <person name="Sun C."/>
            <person name="Schmutz J."/>
            <person name="Leebens-Mack J.H."/>
            <person name="Li F.W."/>
            <person name="Wang L."/>
        </authorList>
    </citation>
    <scope>NUCLEOTIDE SEQUENCE [LARGE SCALE GENOMIC DNA]</scope>
    <source>
        <strain evidence="2">cv. PW_Plant_1</strain>
    </source>
</reference>
<evidence type="ECO:0000313" key="2">
    <source>
        <dbReference type="Proteomes" id="UP001162992"/>
    </source>
</evidence>